<dbReference type="EMBL" id="LBVW01000002">
    <property type="protein sequence ID" value="KKQ94378.1"/>
    <property type="molecule type" value="Genomic_DNA"/>
</dbReference>
<dbReference type="Proteomes" id="UP000034932">
    <property type="component" value="Unassembled WGS sequence"/>
</dbReference>
<dbReference type="SUPFAM" id="SSF54189">
    <property type="entry name" value="Ribosomal proteins S24e, L23 and L15e"/>
    <property type="match status" value="1"/>
</dbReference>
<dbReference type="InterPro" id="IPR013025">
    <property type="entry name" value="Ribosomal_uL23-like"/>
</dbReference>
<dbReference type="GO" id="GO:0003735">
    <property type="term" value="F:structural constituent of ribosome"/>
    <property type="evidence" value="ECO:0007669"/>
    <property type="project" value="InterPro"/>
</dbReference>
<dbReference type="GO" id="GO:0006412">
    <property type="term" value="P:translation"/>
    <property type="evidence" value="ECO:0007669"/>
    <property type="project" value="UniProtKB-UniRule"/>
</dbReference>
<comment type="subunit">
    <text evidence="4">Part of the 50S ribosomal subunit. Contacts protein L29, and trigger factor when it is bound to the ribosome.</text>
</comment>
<evidence type="ECO:0000256" key="3">
    <source>
        <dbReference type="ARBA" id="ARBA00023274"/>
    </source>
</evidence>
<dbReference type="STRING" id="1618573.UT19_C0002G0020"/>
<evidence type="ECO:0000256" key="1">
    <source>
        <dbReference type="ARBA" id="ARBA00006700"/>
    </source>
</evidence>
<dbReference type="HAMAP" id="MF_01369_B">
    <property type="entry name" value="Ribosomal_uL23_B"/>
    <property type="match status" value="1"/>
</dbReference>
<sequence length="93" mass="10803">MKLEPVITEKSTRLAEEGKYTFRVNIGLNKFKIKKIIEEVFGVHVTSVKTIKERGETKKNFRGRIRVIKPQKKAIVTLGEKEKIDLFESKKTK</sequence>
<protein>
    <recommendedName>
        <fullName evidence="4">Large ribosomal subunit protein uL23</fullName>
    </recommendedName>
</protein>
<comment type="similarity">
    <text evidence="1 4">Belongs to the universal ribosomal protein uL23 family.</text>
</comment>
<dbReference type="GO" id="GO:0005840">
    <property type="term" value="C:ribosome"/>
    <property type="evidence" value="ECO:0007669"/>
    <property type="project" value="UniProtKB-KW"/>
</dbReference>
<reference evidence="5 6" key="1">
    <citation type="journal article" date="2015" name="Nature">
        <title>rRNA introns, odd ribosomes, and small enigmatic genomes across a large radiation of phyla.</title>
        <authorList>
            <person name="Brown C.T."/>
            <person name="Hug L.A."/>
            <person name="Thomas B.C."/>
            <person name="Sharon I."/>
            <person name="Castelle C.J."/>
            <person name="Singh A."/>
            <person name="Wilkins M.J."/>
            <person name="Williams K.H."/>
            <person name="Banfield J.F."/>
        </authorList>
    </citation>
    <scope>NUCLEOTIDE SEQUENCE [LARGE SCALE GENOMIC DNA]</scope>
</reference>
<evidence type="ECO:0000256" key="4">
    <source>
        <dbReference type="HAMAP-Rule" id="MF_01369"/>
    </source>
</evidence>
<name>A0A0G0LR58_9BACT</name>
<gene>
    <name evidence="4" type="primary">rplW</name>
    <name evidence="5" type="ORF">UT19_C0002G0020</name>
</gene>
<dbReference type="InterPro" id="IPR012678">
    <property type="entry name" value="Ribosomal_uL23/eL15/eS24_sf"/>
</dbReference>
<dbReference type="Gene3D" id="3.30.70.330">
    <property type="match status" value="1"/>
</dbReference>
<evidence type="ECO:0000313" key="6">
    <source>
        <dbReference type="Proteomes" id="UP000034932"/>
    </source>
</evidence>
<dbReference type="GO" id="GO:1990904">
    <property type="term" value="C:ribonucleoprotein complex"/>
    <property type="evidence" value="ECO:0007669"/>
    <property type="project" value="UniProtKB-KW"/>
</dbReference>
<dbReference type="GO" id="GO:0019843">
    <property type="term" value="F:rRNA binding"/>
    <property type="evidence" value="ECO:0007669"/>
    <property type="project" value="UniProtKB-UniRule"/>
</dbReference>
<keyword evidence="4" id="KW-0694">RNA-binding</keyword>
<evidence type="ECO:0000313" key="5">
    <source>
        <dbReference type="EMBL" id="KKQ94378.1"/>
    </source>
</evidence>
<proteinExistence type="inferred from homology"/>
<keyword evidence="2 4" id="KW-0689">Ribosomal protein</keyword>
<accession>A0A0G0LR58</accession>
<comment type="caution">
    <text evidence="5">The sequence shown here is derived from an EMBL/GenBank/DDBJ whole genome shotgun (WGS) entry which is preliminary data.</text>
</comment>
<keyword evidence="4" id="KW-0699">rRNA-binding</keyword>
<organism evidence="5 6">
    <name type="scientific">Candidatus Woesebacteria bacterium GW2011_GWB1_39_10b</name>
    <dbReference type="NCBI Taxonomy" id="1618573"/>
    <lineage>
        <taxon>Bacteria</taxon>
        <taxon>Candidatus Woeseibacteriota</taxon>
    </lineage>
</organism>
<evidence type="ECO:0000256" key="2">
    <source>
        <dbReference type="ARBA" id="ARBA00022980"/>
    </source>
</evidence>
<keyword evidence="3 4" id="KW-0687">Ribonucleoprotein</keyword>
<dbReference type="AlphaFoldDB" id="A0A0G0LR58"/>
<dbReference type="Pfam" id="PF00276">
    <property type="entry name" value="Ribosomal_L23"/>
    <property type="match status" value="1"/>
</dbReference>
<comment type="function">
    <text evidence="4">One of the early assembly proteins it binds 23S rRNA. One of the proteins that surrounds the polypeptide exit tunnel on the outside of the ribosome. Forms the main docking site for trigger factor binding to the ribosome.</text>
</comment>
<dbReference type="PATRIC" id="fig|1618573.3.peg.146"/>
<dbReference type="InterPro" id="IPR012677">
    <property type="entry name" value="Nucleotide-bd_a/b_plait_sf"/>
</dbReference>